<feature type="domain" description="Ubiquinol-cytochrome c chaperone" evidence="3">
    <location>
        <begin position="35"/>
        <end position="174"/>
    </location>
</feature>
<sequence>MGILAMFRRRPHERAGFELYGAAVAAARSPALFAELGVPDTAEGRFDLVTVHVGLVIRRLRADGDARGAALAQAVFDAMFADMDQNLREMGVSDLAVGKRVRWLWEGFHGRALAYEQALDSEDPAVLPEALARNVWRGEPPPGDAAARLAGVARAQAEHLGGQGIDSLVTGHVAFLSAEDLLRDA</sequence>
<proteinExistence type="inferred from homology"/>
<comment type="similarity">
    <text evidence="2">Belongs to the UPF0174 family.</text>
</comment>
<comment type="similarity">
    <text evidence="1">Belongs to the CBP3 family.</text>
</comment>
<evidence type="ECO:0000313" key="4">
    <source>
        <dbReference type="EMBL" id="MBR0649919.1"/>
    </source>
</evidence>
<name>A0ABS5EFX0_9PROT</name>
<gene>
    <name evidence="4" type="ORF">GXW78_09610</name>
</gene>
<dbReference type="InterPro" id="IPR007129">
    <property type="entry name" value="Ubiqinol_cyt_c_chaperone_CPB3"/>
</dbReference>
<comment type="caution">
    <text evidence="4">The sequence shown here is derived from an EMBL/GenBank/DDBJ whole genome shotgun (WGS) entry which is preliminary data.</text>
</comment>
<dbReference type="PANTHER" id="PTHR12184:SF1">
    <property type="entry name" value="UBIQUINOL-CYTOCHROME-C REDUCTASE COMPLEX ASSEMBLY FACTOR 1"/>
    <property type="match status" value="1"/>
</dbReference>
<reference evidence="5" key="1">
    <citation type="journal article" date="2021" name="Syst. Appl. Microbiol.">
        <title>Roseomonas hellenica sp. nov., isolated from roots of wild-growing Alkanna tinctoria.</title>
        <authorList>
            <person name="Rat A."/>
            <person name="Naranjo H.D."/>
            <person name="Lebbe L."/>
            <person name="Cnockaert M."/>
            <person name="Krigas N."/>
            <person name="Grigoriadou K."/>
            <person name="Maloupa E."/>
            <person name="Willems A."/>
        </authorList>
    </citation>
    <scope>NUCLEOTIDE SEQUENCE [LARGE SCALE GENOMIC DNA]</scope>
    <source>
        <strain evidence="5">LMG 31159</strain>
    </source>
</reference>
<dbReference type="EMBL" id="JAAEDI010000009">
    <property type="protein sequence ID" value="MBR0649919.1"/>
    <property type="molecule type" value="Genomic_DNA"/>
</dbReference>
<dbReference type="RefSeq" id="WP_211868257.1">
    <property type="nucleotide sequence ID" value="NZ_JAAEDI010000009.1"/>
</dbReference>
<evidence type="ECO:0000256" key="1">
    <source>
        <dbReference type="ARBA" id="ARBA00006407"/>
    </source>
</evidence>
<keyword evidence="5" id="KW-1185">Reference proteome</keyword>
<dbReference type="PANTHER" id="PTHR12184">
    <property type="entry name" value="UBIQUINOL-CYTOCHROME C REDUCTASE COMPLEX ASSEMBLY FACTOR 1 FAMILY MEMBER"/>
    <property type="match status" value="1"/>
</dbReference>
<evidence type="ECO:0000313" key="5">
    <source>
        <dbReference type="Proteomes" id="UP000698752"/>
    </source>
</evidence>
<organism evidence="4 5">
    <name type="scientific">Neoroseomonas terrae</name>
    <dbReference type="NCBI Taxonomy" id="424799"/>
    <lineage>
        <taxon>Bacteria</taxon>
        <taxon>Pseudomonadati</taxon>
        <taxon>Pseudomonadota</taxon>
        <taxon>Alphaproteobacteria</taxon>
        <taxon>Acetobacterales</taxon>
        <taxon>Acetobacteraceae</taxon>
        <taxon>Neoroseomonas</taxon>
    </lineage>
</organism>
<accession>A0ABS5EFX0</accession>
<dbReference type="InterPro" id="IPR021150">
    <property type="entry name" value="Ubiq_cyt_c_chap"/>
</dbReference>
<evidence type="ECO:0000259" key="3">
    <source>
        <dbReference type="Pfam" id="PF03981"/>
    </source>
</evidence>
<dbReference type="Proteomes" id="UP000698752">
    <property type="component" value="Unassembled WGS sequence"/>
</dbReference>
<protein>
    <submittedName>
        <fullName evidence="4">Ubiquinol-cytochrome C chaperone</fullName>
    </submittedName>
</protein>
<evidence type="ECO:0000256" key="2">
    <source>
        <dbReference type="ARBA" id="ARBA00006436"/>
    </source>
</evidence>
<dbReference type="Pfam" id="PF03981">
    <property type="entry name" value="Ubiq_cyt_C_chap"/>
    <property type="match status" value="1"/>
</dbReference>